<organism evidence="2 3">
    <name type="scientific">Hoylesella nanceiensis</name>
    <dbReference type="NCBI Taxonomy" id="425941"/>
    <lineage>
        <taxon>Bacteria</taxon>
        <taxon>Pseudomonadati</taxon>
        <taxon>Bacteroidota</taxon>
        <taxon>Bacteroidia</taxon>
        <taxon>Bacteroidales</taxon>
        <taxon>Prevotellaceae</taxon>
        <taxon>Hoylesella</taxon>
    </lineage>
</organism>
<reference evidence="2 3" key="1">
    <citation type="submission" date="2021-07" db="EMBL/GenBank/DDBJ databases">
        <title>Genomic diversity and antimicrobial resistance of Prevotella spp. isolated from chronic lung disease airways.</title>
        <authorList>
            <person name="Webb K.A."/>
            <person name="Olagoke O.S."/>
            <person name="Baird T."/>
            <person name="Neill J."/>
            <person name="Pham A."/>
            <person name="Wells T.J."/>
            <person name="Ramsay K.A."/>
            <person name="Bell S.C."/>
            <person name="Sarovich D.S."/>
            <person name="Price E.P."/>
        </authorList>
    </citation>
    <scope>NUCLEOTIDE SEQUENCE [LARGE SCALE GENOMIC DNA]</scope>
    <source>
        <strain evidence="2 3">SCHI0011.S.12</strain>
    </source>
</reference>
<name>A0ABS6YGL5_9BACT</name>
<feature type="chain" id="PRO_5047448789" evidence="1">
    <location>
        <begin position="21"/>
        <end position="313"/>
    </location>
</feature>
<evidence type="ECO:0000313" key="2">
    <source>
        <dbReference type="EMBL" id="MBW4769864.1"/>
    </source>
</evidence>
<sequence>MRNVIITTLGLLAFSSLANAQSRPMPLLEMPVSAEALSVGNTLKGSQQSHYIFTNPSSMMQQGSKMNISYGSELISSKGNTSSLHIIDGAIKHQKNAFFAGVRYWHIGSKDTFVGLTEHETNHKKITEIAFSVDLGYAYQWNKHLTSYVTTGYSHESGVTKQHAWQNNIGITWNDSTHLIGKDFIYNIGISADHLGVISYRKVTKALSPRLSVGGSAHMMLTNAHQIELFADAGLYPSIQNRKSSTEYSLGLGYALNNKIRVRMGHHLGDKDNYWTMGAGYTTPKFNIFVATKLTPSSEQPNIYMFNLGFNIK</sequence>
<keyword evidence="1" id="KW-0732">Signal</keyword>
<dbReference type="NCBIfam" id="NF033709">
    <property type="entry name" value="PorV_fam"/>
    <property type="match status" value="1"/>
</dbReference>
<gene>
    <name evidence="2" type="ORF">KZO38_08850</name>
</gene>
<proteinExistence type="predicted"/>
<dbReference type="EMBL" id="JAHXCT010000006">
    <property type="protein sequence ID" value="MBW4769864.1"/>
    <property type="molecule type" value="Genomic_DNA"/>
</dbReference>
<evidence type="ECO:0000256" key="1">
    <source>
        <dbReference type="SAM" id="SignalP"/>
    </source>
</evidence>
<evidence type="ECO:0000313" key="3">
    <source>
        <dbReference type="Proteomes" id="UP000788426"/>
    </source>
</evidence>
<feature type="signal peptide" evidence="1">
    <location>
        <begin position="1"/>
        <end position="20"/>
    </location>
</feature>
<protein>
    <submittedName>
        <fullName evidence="2">PorV/PorQ family protein</fullName>
    </submittedName>
</protein>
<comment type="caution">
    <text evidence="2">The sequence shown here is derived from an EMBL/GenBank/DDBJ whole genome shotgun (WGS) entry which is preliminary data.</text>
</comment>
<accession>A0ABS6YGL5</accession>
<dbReference type="RefSeq" id="WP_219481979.1">
    <property type="nucleotide sequence ID" value="NZ_JABZTH010000011.1"/>
</dbReference>
<dbReference type="Proteomes" id="UP000788426">
    <property type="component" value="Unassembled WGS sequence"/>
</dbReference>
<keyword evidence="3" id="KW-1185">Reference proteome</keyword>